<dbReference type="InterPro" id="IPR010998">
    <property type="entry name" value="Integrase_recombinase_N"/>
</dbReference>
<dbReference type="PROSITE" id="PS51898">
    <property type="entry name" value="TYR_RECOMBINASE"/>
    <property type="match status" value="1"/>
</dbReference>
<comment type="caution">
    <text evidence="5">The sequence shown here is derived from an EMBL/GenBank/DDBJ whole genome shotgun (WGS) entry which is preliminary data.</text>
</comment>
<sequence length="417" mass="48723">MQDLLSVLFYVRKNKSKSDTHAKAYLRITYNGKRVELSTMRNVPLDKWNAKGNKVSGSSMEAKQINRHLDIIRNRIYEVYQRFLNNGEAISAVKIRDEYLGIAKVKKSILEMFEEHNNRMGKLVGKEFSFRTLQRYQTTKKHLFDFISLNYKLEDYPVKDIDTNFINCFIYYLKIEKDLSHNSAVKYLAYLKKIVRVAFANGWMEKDPFYNFKLKVHPVDRDFLTREELIRIMEKEFNIPRIEHVRDVFLFCCYTGLAYVDVEKLNANHIVKGIDGNLWIKLKRTKTKTLSSIPLLPVAEKLLEKYVDYEGIGDSEGRLLPVYSNQRTNGYLKEIADRCGIKKHLTFHVARHTFATTVTLSNGVPIESVSKMLGHRSLKITQHYAKILDEKLSEDMNTLKKRIAASEEDVSIKLKRK</sequence>
<dbReference type="CDD" id="cd01185">
    <property type="entry name" value="INTN1_C_like"/>
    <property type="match status" value="1"/>
</dbReference>
<dbReference type="Gene3D" id="1.10.150.130">
    <property type="match status" value="1"/>
</dbReference>
<dbReference type="PANTHER" id="PTHR30349">
    <property type="entry name" value="PHAGE INTEGRASE-RELATED"/>
    <property type="match status" value="1"/>
</dbReference>
<reference evidence="5 6" key="1">
    <citation type="submission" date="2023-09" db="EMBL/GenBank/DDBJ databases">
        <authorList>
            <person name="Rey-Velasco X."/>
        </authorList>
    </citation>
    <scope>NUCLEOTIDE SEQUENCE [LARGE SCALE GENOMIC DNA]</scope>
    <source>
        <strain evidence="5 6">F117</strain>
    </source>
</reference>
<dbReference type="Pfam" id="PF13102">
    <property type="entry name" value="Phage_int_SAM_5"/>
    <property type="match status" value="1"/>
</dbReference>
<proteinExistence type="inferred from homology"/>
<dbReference type="Proteomes" id="UP001262582">
    <property type="component" value="Unassembled WGS sequence"/>
</dbReference>
<dbReference type="RefSeq" id="WP_311502921.1">
    <property type="nucleotide sequence ID" value="NZ_JAVRHK010000004.1"/>
</dbReference>
<name>A0ABU3D511_9FLAO</name>
<evidence type="ECO:0000313" key="6">
    <source>
        <dbReference type="Proteomes" id="UP001262582"/>
    </source>
</evidence>
<dbReference type="SUPFAM" id="SSF56349">
    <property type="entry name" value="DNA breaking-rejoining enzymes"/>
    <property type="match status" value="1"/>
</dbReference>
<comment type="similarity">
    <text evidence="1">Belongs to the 'phage' integrase family.</text>
</comment>
<evidence type="ECO:0000259" key="4">
    <source>
        <dbReference type="PROSITE" id="PS51898"/>
    </source>
</evidence>
<feature type="domain" description="Tyr recombinase" evidence="4">
    <location>
        <begin position="219"/>
        <end position="397"/>
    </location>
</feature>
<dbReference type="InterPro" id="IPR002104">
    <property type="entry name" value="Integrase_catalytic"/>
</dbReference>
<evidence type="ECO:0000256" key="3">
    <source>
        <dbReference type="ARBA" id="ARBA00023172"/>
    </source>
</evidence>
<dbReference type="Gene3D" id="1.10.443.10">
    <property type="entry name" value="Intergrase catalytic core"/>
    <property type="match status" value="1"/>
</dbReference>
<dbReference type="InterPro" id="IPR011010">
    <property type="entry name" value="DNA_brk_join_enz"/>
</dbReference>
<keyword evidence="6" id="KW-1185">Reference proteome</keyword>
<evidence type="ECO:0000256" key="1">
    <source>
        <dbReference type="ARBA" id="ARBA00008857"/>
    </source>
</evidence>
<organism evidence="5 6">
    <name type="scientific">Autumnicola musiva</name>
    <dbReference type="NCBI Taxonomy" id="3075589"/>
    <lineage>
        <taxon>Bacteria</taxon>
        <taxon>Pseudomonadati</taxon>
        <taxon>Bacteroidota</taxon>
        <taxon>Flavobacteriia</taxon>
        <taxon>Flavobacteriales</taxon>
        <taxon>Flavobacteriaceae</taxon>
        <taxon>Autumnicola</taxon>
    </lineage>
</organism>
<dbReference type="PANTHER" id="PTHR30349:SF64">
    <property type="entry name" value="PROPHAGE INTEGRASE INTD-RELATED"/>
    <property type="match status" value="1"/>
</dbReference>
<dbReference type="EMBL" id="JAVRHK010000004">
    <property type="protein sequence ID" value="MDT0676584.1"/>
    <property type="molecule type" value="Genomic_DNA"/>
</dbReference>
<keyword evidence="3" id="KW-0233">DNA recombination</keyword>
<dbReference type="Pfam" id="PF17293">
    <property type="entry name" value="Arm-DNA-bind_5"/>
    <property type="match status" value="1"/>
</dbReference>
<evidence type="ECO:0000313" key="5">
    <source>
        <dbReference type="EMBL" id="MDT0676584.1"/>
    </source>
</evidence>
<accession>A0ABU3D511</accession>
<evidence type="ECO:0000256" key="2">
    <source>
        <dbReference type="ARBA" id="ARBA00023125"/>
    </source>
</evidence>
<dbReference type="InterPro" id="IPR035386">
    <property type="entry name" value="Arm-DNA-bind_5"/>
</dbReference>
<keyword evidence="2" id="KW-0238">DNA-binding</keyword>
<dbReference type="Pfam" id="PF00589">
    <property type="entry name" value="Phage_integrase"/>
    <property type="match status" value="1"/>
</dbReference>
<dbReference type="InterPro" id="IPR025269">
    <property type="entry name" value="SAM-like_dom"/>
</dbReference>
<dbReference type="InterPro" id="IPR013762">
    <property type="entry name" value="Integrase-like_cat_sf"/>
</dbReference>
<gene>
    <name evidence="5" type="ORF">RM539_08325</name>
</gene>
<protein>
    <submittedName>
        <fullName evidence="5">Site-specific integrase</fullName>
    </submittedName>
</protein>
<dbReference type="InterPro" id="IPR050090">
    <property type="entry name" value="Tyrosine_recombinase_XerCD"/>
</dbReference>